<protein>
    <submittedName>
        <fullName evidence="1">Uncharacterized protein</fullName>
    </submittedName>
</protein>
<dbReference type="RefSeq" id="WP_393971347.1">
    <property type="nucleotide sequence ID" value="NZ_CP133772.1"/>
</dbReference>
<evidence type="ECO:0000313" key="2">
    <source>
        <dbReference type="Proteomes" id="UP001451606"/>
    </source>
</evidence>
<evidence type="ECO:0000313" key="1">
    <source>
        <dbReference type="EMBL" id="WYY01025.1"/>
    </source>
</evidence>
<dbReference type="KEGG" id="omr:OXIME_001620"/>
<name>A0AAX4NIR7_9ARCH</name>
<accession>A0AAX4NIR7</accession>
<dbReference type="GeneID" id="95968358"/>
<dbReference type="AlphaFoldDB" id="A0AAX4NIR7"/>
<dbReference type="Proteomes" id="UP001451606">
    <property type="component" value="Chromosome"/>
</dbReference>
<gene>
    <name evidence="1" type="ORF">OXIME_001620</name>
</gene>
<organism evidence="1 2">
    <name type="scientific">Oxyplasma meridianum</name>
    <dbReference type="NCBI Taxonomy" id="3073602"/>
    <lineage>
        <taxon>Archaea</taxon>
        <taxon>Methanobacteriati</taxon>
        <taxon>Thermoplasmatota</taxon>
        <taxon>Thermoplasmata</taxon>
        <taxon>Thermoplasmatales</taxon>
        <taxon>Thermoplasmataceae</taxon>
        <taxon>Oxyplasma</taxon>
    </lineage>
</organism>
<reference evidence="1 2" key="1">
    <citation type="submission" date="2023-09" db="EMBL/GenBank/DDBJ databases">
        <authorList>
            <person name="Golyshina O.V."/>
            <person name="Lunev E.A."/>
            <person name="Bargiela R."/>
            <person name="Gaines M.C."/>
            <person name="Daum B."/>
            <person name="Bale N.J."/>
            <person name="Koenen M."/>
            <person name="Sinninghe Damst J.S."/>
            <person name="Yakimov M."/>
            <person name="Golyshin P.N."/>
        </authorList>
    </citation>
    <scope>NUCLEOTIDE SEQUENCE [LARGE SCALE GENOMIC DNA]</scope>
    <source>
        <strain evidence="1 2">M1</strain>
    </source>
</reference>
<dbReference type="EMBL" id="CP133772">
    <property type="protein sequence ID" value="WYY01025.1"/>
    <property type="molecule type" value="Genomic_DNA"/>
</dbReference>
<proteinExistence type="predicted"/>
<sequence>MEGSGPTKNQLMFLKKLRESSVEREEALKKFLKEYKKGDVEELSVKETSQLIDELKKIKVQGEAAEIEAFATGKQITFLTRLQDSDERIKATEDYLIEKGKGSVNLLSLSEASELIDILTKLKGTDSGGSEGNAATKKQISFIRNLQKNDKGLVKTAKYLKEVRKGSIEELTSREASSLIDRLKSQ</sequence>
<keyword evidence="2" id="KW-1185">Reference proteome</keyword>